<evidence type="ECO:0000259" key="7">
    <source>
        <dbReference type="PROSITE" id="PS51898"/>
    </source>
</evidence>
<keyword evidence="4" id="KW-0233">DNA recombination</keyword>
<protein>
    <recommendedName>
        <fullName evidence="11">Site-specific recombinase XerD</fullName>
    </recommendedName>
</protein>
<organism evidence="9 10">
    <name type="scientific">Asanoa siamensis</name>
    <dbReference type="NCBI Taxonomy" id="926357"/>
    <lineage>
        <taxon>Bacteria</taxon>
        <taxon>Bacillati</taxon>
        <taxon>Actinomycetota</taxon>
        <taxon>Actinomycetes</taxon>
        <taxon>Micromonosporales</taxon>
        <taxon>Micromonosporaceae</taxon>
        <taxon>Asanoa</taxon>
    </lineage>
</organism>
<dbReference type="InterPro" id="IPR013762">
    <property type="entry name" value="Integrase-like_cat_sf"/>
</dbReference>
<dbReference type="SUPFAM" id="SSF56349">
    <property type="entry name" value="DNA breaking-rejoining enzymes"/>
    <property type="match status" value="1"/>
</dbReference>
<dbReference type="InterPro" id="IPR002104">
    <property type="entry name" value="Integrase_catalytic"/>
</dbReference>
<evidence type="ECO:0008006" key="11">
    <source>
        <dbReference type="Google" id="ProtNLM"/>
    </source>
</evidence>
<keyword evidence="2" id="KW-0229">DNA integration</keyword>
<dbReference type="CDD" id="cd01189">
    <property type="entry name" value="INT_ICEBs1_C_like"/>
    <property type="match status" value="1"/>
</dbReference>
<feature type="domain" description="Core-binding (CB)" evidence="8">
    <location>
        <begin position="71"/>
        <end position="199"/>
    </location>
</feature>
<evidence type="ECO:0000256" key="4">
    <source>
        <dbReference type="ARBA" id="ARBA00023172"/>
    </source>
</evidence>
<feature type="domain" description="Tyr recombinase" evidence="7">
    <location>
        <begin position="220"/>
        <end position="418"/>
    </location>
</feature>
<evidence type="ECO:0000313" key="9">
    <source>
        <dbReference type="EMBL" id="GIF74738.1"/>
    </source>
</evidence>
<evidence type="ECO:0000256" key="2">
    <source>
        <dbReference type="ARBA" id="ARBA00022908"/>
    </source>
</evidence>
<dbReference type="InterPro" id="IPR004107">
    <property type="entry name" value="Integrase_SAM-like_N"/>
</dbReference>
<dbReference type="PANTHER" id="PTHR30349:SF41">
    <property type="entry name" value="INTEGRASE_RECOMBINASE PROTEIN MJ0367-RELATED"/>
    <property type="match status" value="1"/>
</dbReference>
<keyword evidence="6" id="KW-0175">Coiled coil</keyword>
<dbReference type="InterPro" id="IPR044068">
    <property type="entry name" value="CB"/>
</dbReference>
<evidence type="ECO:0000256" key="3">
    <source>
        <dbReference type="ARBA" id="ARBA00023125"/>
    </source>
</evidence>
<keyword evidence="3 5" id="KW-0238">DNA-binding</keyword>
<evidence type="ECO:0000259" key="8">
    <source>
        <dbReference type="PROSITE" id="PS51900"/>
    </source>
</evidence>
<proteinExistence type="inferred from homology"/>
<dbReference type="InterPro" id="IPR010998">
    <property type="entry name" value="Integrase_recombinase_N"/>
</dbReference>
<name>A0ABQ4CUP1_9ACTN</name>
<dbReference type="PROSITE" id="PS51900">
    <property type="entry name" value="CB"/>
    <property type="match status" value="1"/>
</dbReference>
<accession>A0ABQ4CUP1</accession>
<dbReference type="PROSITE" id="PS50096">
    <property type="entry name" value="IQ"/>
    <property type="match status" value="1"/>
</dbReference>
<dbReference type="InterPro" id="IPR011010">
    <property type="entry name" value="DNA_brk_join_enz"/>
</dbReference>
<dbReference type="InterPro" id="IPR050090">
    <property type="entry name" value="Tyrosine_recombinase_XerCD"/>
</dbReference>
<gene>
    <name evidence="9" type="ORF">Asi02nite_42560</name>
</gene>
<comment type="similarity">
    <text evidence="1">Belongs to the 'phage' integrase family.</text>
</comment>
<feature type="coiled-coil region" evidence="6">
    <location>
        <begin position="131"/>
        <end position="160"/>
    </location>
</feature>
<comment type="caution">
    <text evidence="9">The sequence shown here is derived from an EMBL/GenBank/DDBJ whole genome shotgun (WGS) entry which is preliminary data.</text>
</comment>
<dbReference type="RefSeq" id="WP_203715541.1">
    <property type="nucleotide sequence ID" value="NZ_BONE01000034.1"/>
</dbReference>
<evidence type="ECO:0000256" key="5">
    <source>
        <dbReference type="PROSITE-ProRule" id="PRU01248"/>
    </source>
</evidence>
<evidence type="ECO:0000256" key="1">
    <source>
        <dbReference type="ARBA" id="ARBA00008857"/>
    </source>
</evidence>
<dbReference type="PROSITE" id="PS51898">
    <property type="entry name" value="TYR_RECOMBINASE"/>
    <property type="match status" value="1"/>
</dbReference>
<evidence type="ECO:0000313" key="10">
    <source>
        <dbReference type="Proteomes" id="UP000604117"/>
    </source>
</evidence>
<reference evidence="9 10" key="1">
    <citation type="submission" date="2021-01" db="EMBL/GenBank/DDBJ databases">
        <title>Whole genome shotgun sequence of Asanoa siamensis NBRC 107932.</title>
        <authorList>
            <person name="Komaki H."/>
            <person name="Tamura T."/>
        </authorList>
    </citation>
    <scope>NUCLEOTIDE SEQUENCE [LARGE SCALE GENOMIC DNA]</scope>
    <source>
        <strain evidence="9 10">NBRC 107932</strain>
    </source>
</reference>
<dbReference type="Proteomes" id="UP000604117">
    <property type="component" value="Unassembled WGS sequence"/>
</dbReference>
<dbReference type="Pfam" id="PF00589">
    <property type="entry name" value="Phage_integrase"/>
    <property type="match status" value="1"/>
</dbReference>
<dbReference type="PANTHER" id="PTHR30349">
    <property type="entry name" value="PHAGE INTEGRASE-RELATED"/>
    <property type="match status" value="1"/>
</dbReference>
<sequence length="430" mass="48142">MYQRCTETCPPRGERCRTHTFSWRFEASAGANGKRRQFGKDGYKSVKDAAEARAETVRQHATGTLPSDTKKTLGEWLPEWLAGKIKRDEIEDTTARGYADNIKNHLVPKLGHRKLAELRGLDITRAYAEIQRERREEIAAAEAKNKIHREEAERINAKRTAAGKIRMVAPKRVAVPRPISSASVARIHACLSGSLKSAVKSGLIPRNVAMDAELPRVDRHKVTPPEPEQYAALLDRIVNERLFPLVVVAGYSGLRRGELAGLKWDDVSLKTGRLVVRRQRVSVGYRVVEREAKTEAGQDRVVYLDADARKDLSAWRAKQAKERLAWGADYHDAGYIFTKEDGTPYHPDYITKVVSRLLRRANIPAAKLHALRHFRAAWLISMGTDIAVVSKTLGHKSIAITSDIYGSLQEQAAMDLAEKTRGYVARGRTA</sequence>
<keyword evidence="10" id="KW-1185">Reference proteome</keyword>
<dbReference type="Gene3D" id="1.10.150.130">
    <property type="match status" value="1"/>
</dbReference>
<dbReference type="Gene3D" id="1.10.443.10">
    <property type="entry name" value="Intergrase catalytic core"/>
    <property type="match status" value="1"/>
</dbReference>
<evidence type="ECO:0000256" key="6">
    <source>
        <dbReference type="SAM" id="Coils"/>
    </source>
</evidence>
<dbReference type="Pfam" id="PF14659">
    <property type="entry name" value="Phage_int_SAM_3"/>
    <property type="match status" value="1"/>
</dbReference>
<dbReference type="EMBL" id="BONE01000034">
    <property type="protein sequence ID" value="GIF74738.1"/>
    <property type="molecule type" value="Genomic_DNA"/>
</dbReference>